<keyword evidence="1" id="KW-0238">DNA-binding</keyword>
<organism evidence="2 3">
    <name type="scientific">Aquabacterium olei</name>
    <dbReference type="NCBI Taxonomy" id="1296669"/>
    <lineage>
        <taxon>Bacteria</taxon>
        <taxon>Pseudomonadati</taxon>
        <taxon>Pseudomonadota</taxon>
        <taxon>Betaproteobacteria</taxon>
        <taxon>Burkholderiales</taxon>
        <taxon>Aquabacterium</taxon>
    </lineage>
</organism>
<keyword evidence="3" id="KW-1185">Reference proteome</keyword>
<gene>
    <name evidence="2" type="ORF">DEH84_05900</name>
</gene>
<dbReference type="Proteomes" id="UP000244892">
    <property type="component" value="Chromosome"/>
</dbReference>
<name>A0A2U8FPM4_9BURK</name>
<dbReference type="SUPFAM" id="SSF46785">
    <property type="entry name" value="Winged helix' DNA-binding domain"/>
    <property type="match status" value="1"/>
</dbReference>
<dbReference type="OrthoDB" id="9795923at2"/>
<dbReference type="EMBL" id="CP029210">
    <property type="protein sequence ID" value="AWI53012.1"/>
    <property type="molecule type" value="Genomic_DNA"/>
</dbReference>
<dbReference type="GO" id="GO:0005829">
    <property type="term" value="C:cytosol"/>
    <property type="evidence" value="ECO:0007669"/>
    <property type="project" value="TreeGrafter"/>
</dbReference>
<accession>A0A2U8FPM4</accession>
<evidence type="ECO:0000313" key="3">
    <source>
        <dbReference type="Proteomes" id="UP000244892"/>
    </source>
</evidence>
<dbReference type="PANTHER" id="PTHR33221:SF4">
    <property type="entry name" value="HTH-TYPE TRANSCRIPTIONAL REPRESSOR NSRR"/>
    <property type="match status" value="1"/>
</dbReference>
<dbReference type="InterPro" id="IPR036388">
    <property type="entry name" value="WH-like_DNA-bd_sf"/>
</dbReference>
<protein>
    <submittedName>
        <fullName evidence="2">BadM/Rrf2 family transcriptional regulator</fullName>
    </submittedName>
</protein>
<dbReference type="InterPro" id="IPR000944">
    <property type="entry name" value="Tscrpt_reg_Rrf2"/>
</dbReference>
<dbReference type="PANTHER" id="PTHR33221">
    <property type="entry name" value="WINGED HELIX-TURN-HELIX TRANSCRIPTIONAL REGULATOR, RRF2 FAMILY"/>
    <property type="match status" value="1"/>
</dbReference>
<dbReference type="Pfam" id="PF02082">
    <property type="entry name" value="Rrf2"/>
    <property type="match status" value="1"/>
</dbReference>
<evidence type="ECO:0000256" key="1">
    <source>
        <dbReference type="ARBA" id="ARBA00023125"/>
    </source>
</evidence>
<sequence>MQLTRFTDLGLRVLMYLSGSSPGEVTTIGEIAERFDVAHNHLTKVVQFMGQQGWLVNLRGKGGGIRLARPAEAYRLGDVVRTLERTDELINCGEPPCVLRGQCELKGLLGGATEAFYAELNRHTLAAAVRGTTGEVIVRLHRPLLPTSISPPPAETPVRHR</sequence>
<dbReference type="KEGG" id="aon:DEH84_05900"/>
<dbReference type="RefSeq" id="WP_109035636.1">
    <property type="nucleotide sequence ID" value="NZ_CP029210.1"/>
</dbReference>
<dbReference type="GO" id="GO:0003700">
    <property type="term" value="F:DNA-binding transcription factor activity"/>
    <property type="evidence" value="ECO:0007669"/>
    <property type="project" value="TreeGrafter"/>
</dbReference>
<dbReference type="Gene3D" id="1.10.10.10">
    <property type="entry name" value="Winged helix-like DNA-binding domain superfamily/Winged helix DNA-binding domain"/>
    <property type="match status" value="1"/>
</dbReference>
<dbReference type="GO" id="GO:0003677">
    <property type="term" value="F:DNA binding"/>
    <property type="evidence" value="ECO:0007669"/>
    <property type="project" value="UniProtKB-KW"/>
</dbReference>
<evidence type="ECO:0000313" key="2">
    <source>
        <dbReference type="EMBL" id="AWI53012.1"/>
    </source>
</evidence>
<reference evidence="2 3" key="1">
    <citation type="submission" date="2018-05" db="EMBL/GenBank/DDBJ databases">
        <title>complete genome sequence of Aquabacterium olei NBRC 110486.</title>
        <authorList>
            <person name="Tang B."/>
            <person name="Chang J."/>
            <person name="Zhang L."/>
            <person name="Yang H."/>
        </authorList>
    </citation>
    <scope>NUCLEOTIDE SEQUENCE [LARGE SCALE GENOMIC DNA]</scope>
    <source>
        <strain evidence="2 3">NBRC 110486</strain>
    </source>
</reference>
<dbReference type="InterPro" id="IPR036390">
    <property type="entry name" value="WH_DNA-bd_sf"/>
</dbReference>
<dbReference type="NCBIfam" id="TIGR00738">
    <property type="entry name" value="rrf2_super"/>
    <property type="match status" value="1"/>
</dbReference>
<dbReference type="AlphaFoldDB" id="A0A2U8FPM4"/>
<proteinExistence type="predicted"/>
<dbReference type="PROSITE" id="PS51197">
    <property type="entry name" value="HTH_RRF2_2"/>
    <property type="match status" value="1"/>
</dbReference>